<dbReference type="EMBL" id="JBHSMA010000007">
    <property type="protein sequence ID" value="MFC5411670.1"/>
    <property type="molecule type" value="Genomic_DNA"/>
</dbReference>
<sequence>MIRRLFWKTALLSVFLVLGRETAWAQREVLYSQYLTNPLTINPAFAGARESLTMTAIFRRKWFSLRGPGIGITQAFGADGPLAGGKVGLGLQALNDRMGLYSATGFYGSVAYRITLPSMARLSFGGSGGINVLPIYDPTNVTSINKALPSFGAGVYYEAEQFWAGVSMPELVNRPLNLGTGQSMALRYQRPLFINFGGKLKAGEGIDFMPSILLTQQSGFPLGIDLNAKVWLEQKLGIGLSYRANNSTLLSNLNYFVILAEYELSPSIRVGYTYNSQQVENPFSYFQKSVHELVFRYTPSPIRFQYK</sequence>
<evidence type="ECO:0000313" key="1">
    <source>
        <dbReference type="EMBL" id="MFC5411670.1"/>
    </source>
</evidence>
<protein>
    <submittedName>
        <fullName evidence="1">PorP/SprF family type IX secretion system membrane protein</fullName>
    </submittedName>
</protein>
<dbReference type="Pfam" id="PF11751">
    <property type="entry name" value="PorP_SprF"/>
    <property type="match status" value="1"/>
</dbReference>
<proteinExistence type="predicted"/>
<evidence type="ECO:0000313" key="2">
    <source>
        <dbReference type="Proteomes" id="UP001596106"/>
    </source>
</evidence>
<reference evidence="2" key="1">
    <citation type="journal article" date="2019" name="Int. J. Syst. Evol. Microbiol.">
        <title>The Global Catalogue of Microorganisms (GCM) 10K type strain sequencing project: providing services to taxonomists for standard genome sequencing and annotation.</title>
        <authorList>
            <consortium name="The Broad Institute Genomics Platform"/>
            <consortium name="The Broad Institute Genome Sequencing Center for Infectious Disease"/>
            <person name="Wu L."/>
            <person name="Ma J."/>
        </authorList>
    </citation>
    <scope>NUCLEOTIDE SEQUENCE [LARGE SCALE GENOMIC DNA]</scope>
    <source>
        <strain evidence="2">CCUG 55250</strain>
    </source>
</reference>
<keyword evidence="2" id="KW-1185">Reference proteome</keyword>
<dbReference type="InterPro" id="IPR019861">
    <property type="entry name" value="PorP/SprF_Bacteroidetes"/>
</dbReference>
<dbReference type="RefSeq" id="WP_379848558.1">
    <property type="nucleotide sequence ID" value="NZ_JBHSMA010000007.1"/>
</dbReference>
<accession>A0ABW0IDV3</accession>
<gene>
    <name evidence="1" type="ORF">ACFPMF_20275</name>
</gene>
<comment type="caution">
    <text evidence="1">The sequence shown here is derived from an EMBL/GenBank/DDBJ whole genome shotgun (WGS) entry which is preliminary data.</text>
</comment>
<dbReference type="NCBIfam" id="TIGR03519">
    <property type="entry name" value="T9SS_PorP_fam"/>
    <property type="match status" value="1"/>
</dbReference>
<name>A0ABW0IDV3_9BACT</name>
<organism evidence="1 2">
    <name type="scientific">Larkinella bovis</name>
    <dbReference type="NCBI Taxonomy" id="683041"/>
    <lineage>
        <taxon>Bacteria</taxon>
        <taxon>Pseudomonadati</taxon>
        <taxon>Bacteroidota</taxon>
        <taxon>Cytophagia</taxon>
        <taxon>Cytophagales</taxon>
        <taxon>Spirosomataceae</taxon>
        <taxon>Larkinella</taxon>
    </lineage>
</organism>
<dbReference type="Proteomes" id="UP001596106">
    <property type="component" value="Unassembled WGS sequence"/>
</dbReference>
<dbReference type="SUPFAM" id="SSF56935">
    <property type="entry name" value="Porins"/>
    <property type="match status" value="1"/>
</dbReference>